<feature type="transmembrane region" description="Helical" evidence="7">
    <location>
        <begin position="388"/>
        <end position="410"/>
    </location>
</feature>
<dbReference type="GO" id="GO:0140410">
    <property type="term" value="F:monoatomic cation:bicarbonate symporter activity"/>
    <property type="evidence" value="ECO:0007669"/>
    <property type="project" value="TreeGrafter"/>
</dbReference>
<feature type="transmembrane region" description="Helical" evidence="7">
    <location>
        <begin position="643"/>
        <end position="663"/>
    </location>
</feature>
<dbReference type="OMA" id="HATAHNH"/>
<feature type="compositionally biased region" description="Polar residues" evidence="6">
    <location>
        <begin position="170"/>
        <end position="188"/>
    </location>
</feature>
<evidence type="ECO:0000256" key="4">
    <source>
        <dbReference type="ARBA" id="ARBA00022989"/>
    </source>
</evidence>
<dbReference type="GO" id="GO:0071578">
    <property type="term" value="P:zinc ion import across plasma membrane"/>
    <property type="evidence" value="ECO:0007669"/>
    <property type="project" value="TreeGrafter"/>
</dbReference>
<feature type="region of interest" description="Disordered" evidence="6">
    <location>
        <begin position="100"/>
        <end position="207"/>
    </location>
</feature>
<dbReference type="OrthoDB" id="200954at2759"/>
<dbReference type="InterPro" id="IPR003689">
    <property type="entry name" value="ZIP"/>
</dbReference>
<evidence type="ECO:0000313" key="10">
    <source>
        <dbReference type="Proteomes" id="UP000054359"/>
    </source>
</evidence>
<dbReference type="GO" id="GO:0005385">
    <property type="term" value="F:zinc ion transmembrane transporter activity"/>
    <property type="evidence" value="ECO:0007669"/>
    <property type="project" value="TreeGrafter"/>
</dbReference>
<dbReference type="AlphaFoldDB" id="A0A087TV82"/>
<dbReference type="EMBL" id="KK116896">
    <property type="protein sequence ID" value="KFM69021.1"/>
    <property type="molecule type" value="Genomic_DNA"/>
</dbReference>
<keyword evidence="8" id="KW-0732">Signal</keyword>
<evidence type="ECO:0008006" key="11">
    <source>
        <dbReference type="Google" id="ProtNLM"/>
    </source>
</evidence>
<name>A0A087TV82_STEMI</name>
<evidence type="ECO:0000256" key="3">
    <source>
        <dbReference type="ARBA" id="ARBA00022692"/>
    </source>
</evidence>
<evidence type="ECO:0000313" key="9">
    <source>
        <dbReference type="EMBL" id="KFM69021.1"/>
    </source>
</evidence>
<evidence type="ECO:0000256" key="2">
    <source>
        <dbReference type="ARBA" id="ARBA00006939"/>
    </source>
</evidence>
<feature type="transmembrane region" description="Helical" evidence="7">
    <location>
        <begin position="342"/>
        <end position="362"/>
    </location>
</feature>
<organism evidence="9 10">
    <name type="scientific">Stegodyphus mimosarum</name>
    <name type="common">African social velvet spider</name>
    <dbReference type="NCBI Taxonomy" id="407821"/>
    <lineage>
        <taxon>Eukaryota</taxon>
        <taxon>Metazoa</taxon>
        <taxon>Ecdysozoa</taxon>
        <taxon>Arthropoda</taxon>
        <taxon>Chelicerata</taxon>
        <taxon>Arachnida</taxon>
        <taxon>Araneae</taxon>
        <taxon>Araneomorphae</taxon>
        <taxon>Entelegynae</taxon>
        <taxon>Eresoidea</taxon>
        <taxon>Eresidae</taxon>
        <taxon>Stegodyphus</taxon>
    </lineage>
</organism>
<dbReference type="InterPro" id="IPR050799">
    <property type="entry name" value="ZIP_Transporter"/>
</dbReference>
<accession>A0A087TV82</accession>
<keyword evidence="5 7" id="KW-0472">Membrane</keyword>
<dbReference type="GO" id="GO:0030003">
    <property type="term" value="P:intracellular monoatomic cation homeostasis"/>
    <property type="evidence" value="ECO:0007669"/>
    <property type="project" value="TreeGrafter"/>
</dbReference>
<dbReference type="PANTHER" id="PTHR12191">
    <property type="entry name" value="SOLUTE CARRIER FAMILY 39"/>
    <property type="match status" value="1"/>
</dbReference>
<feature type="compositionally biased region" description="Basic and acidic residues" evidence="6">
    <location>
        <begin position="189"/>
        <end position="201"/>
    </location>
</feature>
<feature type="compositionally biased region" description="Basic and acidic residues" evidence="6">
    <location>
        <begin position="100"/>
        <end position="139"/>
    </location>
</feature>
<feature type="chain" id="PRO_5001829955" description="Zinc transporter ZIP10" evidence="8">
    <location>
        <begin position="29"/>
        <end position="672"/>
    </location>
</feature>
<evidence type="ECO:0000256" key="5">
    <source>
        <dbReference type="ARBA" id="ARBA00023136"/>
    </source>
</evidence>
<dbReference type="Proteomes" id="UP000054359">
    <property type="component" value="Unassembled WGS sequence"/>
</dbReference>
<dbReference type="GO" id="GO:0005886">
    <property type="term" value="C:plasma membrane"/>
    <property type="evidence" value="ECO:0007669"/>
    <property type="project" value="TreeGrafter"/>
</dbReference>
<feature type="transmembrane region" description="Helical" evidence="7">
    <location>
        <begin position="579"/>
        <end position="599"/>
    </location>
</feature>
<evidence type="ECO:0000256" key="1">
    <source>
        <dbReference type="ARBA" id="ARBA00004141"/>
    </source>
</evidence>
<reference evidence="9 10" key="1">
    <citation type="submission" date="2013-11" db="EMBL/GenBank/DDBJ databases">
        <title>Genome sequencing of Stegodyphus mimosarum.</title>
        <authorList>
            <person name="Bechsgaard J."/>
        </authorList>
    </citation>
    <scope>NUCLEOTIDE SEQUENCE [LARGE SCALE GENOMIC DNA]</scope>
</reference>
<dbReference type="STRING" id="407821.A0A087TV82"/>
<evidence type="ECO:0000256" key="8">
    <source>
        <dbReference type="SAM" id="SignalP"/>
    </source>
</evidence>
<feature type="compositionally biased region" description="Polar residues" evidence="6">
    <location>
        <begin position="147"/>
        <end position="162"/>
    </location>
</feature>
<comment type="subcellular location">
    <subcellularLocation>
        <location evidence="1">Membrane</location>
        <topology evidence="1">Multi-pass membrane protein</topology>
    </subcellularLocation>
</comment>
<feature type="transmembrane region" description="Helical" evidence="7">
    <location>
        <begin position="605"/>
        <end position="622"/>
    </location>
</feature>
<comment type="similarity">
    <text evidence="2">Belongs to the ZIP transporter (TC 2.A.5) family.</text>
</comment>
<feature type="signal peptide" evidence="8">
    <location>
        <begin position="1"/>
        <end position="28"/>
    </location>
</feature>
<feature type="non-terminal residue" evidence="9">
    <location>
        <position position="672"/>
    </location>
</feature>
<gene>
    <name evidence="9" type="ORF">X975_24418</name>
</gene>
<feature type="transmembrane region" description="Helical" evidence="7">
    <location>
        <begin position="309"/>
        <end position="330"/>
    </location>
</feature>
<evidence type="ECO:0000256" key="6">
    <source>
        <dbReference type="SAM" id="MobiDB-lite"/>
    </source>
</evidence>
<keyword evidence="10" id="KW-1185">Reference proteome</keyword>
<protein>
    <recommendedName>
        <fullName evidence="11">Zinc transporter ZIP10</fullName>
    </recommendedName>
</protein>
<keyword evidence="4 7" id="KW-1133">Transmembrane helix</keyword>
<evidence type="ECO:0000256" key="7">
    <source>
        <dbReference type="SAM" id="Phobius"/>
    </source>
</evidence>
<sequence length="672" mass="74593">MASQVHYYVHLCVFCAMMMCSRCHSTVAQKLDDLHPSGEPHVPHVSDHRFFLQEIFTKYGHDGQMTFEGFEHLLESLGLGNIIINDHDVNAHKEEAFRNAHDTHEHAKKVDVLDFTKKKEREEKVSAHSHGHPSDLHDHPGRHHTSQEMASSTTRKSFSSNESRYRHSSRNSLPPTQGSEKLTTAQSLTDHRPMETLENRTQENSLHSSDSIYHYQLNEAHIPELLMNITHLVDQHQELKEESPEVFIQQCLSPKEILETFGIDYKSSLNPVSFLHLCPAIIYELDQRHCMFQDYSHKKVINIVTVDQWLYSSVAVVAISLCGLFSVAVIPIMQKWFYQTLLQFLVGLAIGSLSGDALLHLMPHAMLGGEGSHDHDVTSSLEVAEKTAVWRGFTALGGILFFFVAEKLLASLTVYRKQKKDASSAKAVSPVQSALLEGSVGQKLSQYRKNSYDYQNKDEMIKMMQVDSCSQSHSGQDITYSASSCHRDPLDSFDVEILQPRAHGHSHDVPHTVTAVAWMVIMGDGLHNFCDGLAIGAAFASGVEGGISTTVAVFCHELPHELGDFAMLLKTGMKVRQALLYNILSSILCFIGMVIGVSLGNVQSATSWVFAGTAGMFLYIALVDMLPELSSSSSNSGSTVQQLAVQVLGICTGVSIMLLIANYEQDLQTLVS</sequence>
<dbReference type="PANTHER" id="PTHR12191:SF37">
    <property type="entry name" value="ZINC TRANSPORTER FOI"/>
    <property type="match status" value="1"/>
</dbReference>
<keyword evidence="3 7" id="KW-0812">Transmembrane</keyword>
<proteinExistence type="inferred from homology"/>
<dbReference type="Pfam" id="PF02535">
    <property type="entry name" value="Zip"/>
    <property type="match status" value="1"/>
</dbReference>